<comment type="subunit">
    <text evidence="4">Homohexamer; trimer of dimers.</text>
</comment>
<comment type="similarity">
    <text evidence="1 4">Belongs to the acetyltransferase Eis family.</text>
</comment>
<dbReference type="SUPFAM" id="SSF55729">
    <property type="entry name" value="Acyl-CoA N-acyltransferases (Nat)"/>
    <property type="match status" value="1"/>
</dbReference>
<keyword evidence="3 4" id="KW-0012">Acyltransferase</keyword>
<dbReference type="Pfam" id="PF17668">
    <property type="entry name" value="Acetyltransf_17"/>
    <property type="match status" value="1"/>
</dbReference>
<evidence type="ECO:0000256" key="3">
    <source>
        <dbReference type="ARBA" id="ARBA00023315"/>
    </source>
</evidence>
<keyword evidence="7" id="KW-1185">Reference proteome</keyword>
<dbReference type="Gene3D" id="3.30.1050.10">
    <property type="entry name" value="SCP2 sterol-binding domain"/>
    <property type="match status" value="1"/>
</dbReference>
<dbReference type="Proteomes" id="UP001500443">
    <property type="component" value="Unassembled WGS sequence"/>
</dbReference>
<dbReference type="InterPro" id="IPR000182">
    <property type="entry name" value="GNAT_dom"/>
</dbReference>
<dbReference type="PANTHER" id="PTHR37817">
    <property type="entry name" value="N-ACETYLTRANSFERASE EIS"/>
    <property type="match status" value="1"/>
</dbReference>
<dbReference type="EMBL" id="BAAAPF010000018">
    <property type="protein sequence ID" value="GAA2113008.1"/>
    <property type="molecule type" value="Genomic_DNA"/>
</dbReference>
<evidence type="ECO:0000256" key="1">
    <source>
        <dbReference type="ARBA" id="ARBA00009213"/>
    </source>
</evidence>
<evidence type="ECO:0000256" key="2">
    <source>
        <dbReference type="ARBA" id="ARBA00022679"/>
    </source>
</evidence>
<accession>A0ABN2XLD2</accession>
<comment type="caution">
    <text evidence="6">The sequence shown here is derived from an EMBL/GenBank/DDBJ whole genome shotgun (WGS) entry which is preliminary data.</text>
</comment>
<sequence length="425" mass="45531">MIRDPGGAGDGIEIRTLAEDDVAGWLAALQTGFLRPPAVTAEDVATFTGSRDLARVRGAYDGGRWVGTYRSFDQELTVPGGAAVPACAVSSVTVSPTHRRRGLLTRMLTADLAAAKERGDVVASLIAAEYPIYGRYGFGPATWITDYEVSTRRAQLDPRYAGPDDGGSVELLDTAGLLAIGPPLHDRFRRLVPGAVDRGAHRWQVHTGAARFSVDEPWVEPFYAVYRSAAGEPEGVVTYRAKWGEWPGKLPDDRLTVTDLIAVTPAAERALWRYLVSIDWATTLHTGHRAPDDLLPLCLGDPRAARVTAHADFLWLRPLDVPRLLEARDYAASGSLVLDVHDPAGLAGGRFLLDAGGPGGTGCSATDRPADLALSTAELGRLCLGDESAVRLAALGLVDEERPGAAARADALLRTSRRPWCPDIF</sequence>
<feature type="binding site" evidence="4">
    <location>
        <begin position="100"/>
        <end position="105"/>
    </location>
    <ligand>
        <name>acetyl-CoA</name>
        <dbReference type="ChEBI" id="CHEBI:57288"/>
    </ligand>
</feature>
<organism evidence="6 7">
    <name type="scientific">Streptomyces synnematoformans</name>
    <dbReference type="NCBI Taxonomy" id="415721"/>
    <lineage>
        <taxon>Bacteria</taxon>
        <taxon>Bacillati</taxon>
        <taxon>Actinomycetota</taxon>
        <taxon>Actinomycetes</taxon>
        <taxon>Kitasatosporales</taxon>
        <taxon>Streptomycetaceae</taxon>
        <taxon>Streptomyces</taxon>
    </lineage>
</organism>
<dbReference type="SUPFAM" id="SSF55718">
    <property type="entry name" value="SCP-like"/>
    <property type="match status" value="1"/>
</dbReference>
<dbReference type="InterPro" id="IPR022902">
    <property type="entry name" value="NAcTrfase_Eis"/>
</dbReference>
<comment type="caution">
    <text evidence="4">Lacks conserved residue(s) required for the propagation of feature annotation.</text>
</comment>
<feature type="active site" description="Proton acceptor; via carboxylate" evidence="4">
    <location>
        <position position="425"/>
    </location>
</feature>
<proteinExistence type="inferred from homology"/>
<feature type="binding site" evidence="4">
    <location>
        <begin position="92"/>
        <end position="94"/>
    </location>
    <ligand>
        <name>acetyl-CoA</name>
        <dbReference type="ChEBI" id="CHEBI:57288"/>
    </ligand>
</feature>
<dbReference type="InterPro" id="IPR025559">
    <property type="entry name" value="Eis_dom"/>
</dbReference>
<dbReference type="RefSeq" id="WP_344288526.1">
    <property type="nucleotide sequence ID" value="NZ_BAAAPF010000018.1"/>
</dbReference>
<dbReference type="InterPro" id="IPR016181">
    <property type="entry name" value="Acyl_CoA_acyltransferase"/>
</dbReference>
<protein>
    <submittedName>
        <fullName evidence="6">GNAT family N-acetyltransferase</fullName>
    </submittedName>
</protein>
<dbReference type="Gene3D" id="3.40.630.30">
    <property type="match status" value="2"/>
</dbReference>
<dbReference type="NCBIfam" id="NF002367">
    <property type="entry name" value="PRK01346.1-4"/>
    <property type="match status" value="1"/>
</dbReference>
<name>A0ABN2XLD2_9ACTN</name>
<dbReference type="PROSITE" id="PS51186">
    <property type="entry name" value="GNAT"/>
    <property type="match status" value="1"/>
</dbReference>
<evidence type="ECO:0000256" key="4">
    <source>
        <dbReference type="HAMAP-Rule" id="MF_01812"/>
    </source>
</evidence>
<gene>
    <name evidence="6" type="ORF">GCM10009802_11470</name>
</gene>
<dbReference type="Pfam" id="PF13527">
    <property type="entry name" value="Acetyltransf_9"/>
    <property type="match status" value="1"/>
</dbReference>
<dbReference type="InterPro" id="IPR036527">
    <property type="entry name" value="SCP2_sterol-bd_dom_sf"/>
</dbReference>
<evidence type="ECO:0000259" key="5">
    <source>
        <dbReference type="PROSITE" id="PS51186"/>
    </source>
</evidence>
<dbReference type="PANTHER" id="PTHR37817:SF1">
    <property type="entry name" value="N-ACETYLTRANSFERASE EIS"/>
    <property type="match status" value="1"/>
</dbReference>
<evidence type="ECO:0000313" key="7">
    <source>
        <dbReference type="Proteomes" id="UP001500443"/>
    </source>
</evidence>
<feature type="active site" description="Proton donor" evidence="4">
    <location>
        <position position="133"/>
    </location>
</feature>
<dbReference type="InterPro" id="IPR051554">
    <property type="entry name" value="Acetyltransferase_Eis"/>
</dbReference>
<reference evidence="6 7" key="1">
    <citation type="journal article" date="2019" name="Int. J. Syst. Evol. Microbiol.">
        <title>The Global Catalogue of Microorganisms (GCM) 10K type strain sequencing project: providing services to taxonomists for standard genome sequencing and annotation.</title>
        <authorList>
            <consortium name="The Broad Institute Genomics Platform"/>
            <consortium name="The Broad Institute Genome Sequencing Center for Infectious Disease"/>
            <person name="Wu L."/>
            <person name="Ma J."/>
        </authorList>
    </citation>
    <scope>NUCLEOTIDE SEQUENCE [LARGE SCALE GENOMIC DNA]</scope>
    <source>
        <strain evidence="6 7">JCM 15481</strain>
    </source>
</reference>
<dbReference type="Pfam" id="PF13530">
    <property type="entry name" value="SCP2_2"/>
    <property type="match status" value="1"/>
</dbReference>
<evidence type="ECO:0000313" key="6">
    <source>
        <dbReference type="EMBL" id="GAA2113008.1"/>
    </source>
</evidence>
<dbReference type="HAMAP" id="MF_01812">
    <property type="entry name" value="Eis"/>
    <property type="match status" value="1"/>
</dbReference>
<keyword evidence="2 4" id="KW-0808">Transferase</keyword>
<dbReference type="InterPro" id="IPR041380">
    <property type="entry name" value="Acetyltransf_17"/>
</dbReference>
<feature type="domain" description="N-acetyltransferase" evidence="5">
    <location>
        <begin position="12"/>
        <end position="162"/>
    </location>
</feature>